<dbReference type="PANTHER" id="PTHR44427:SF5">
    <property type="entry name" value="V-SET AND IMMUNOGLOBULIN DOMAIN-CONTAINING PROTEIN 10-LIKE"/>
    <property type="match status" value="1"/>
</dbReference>
<dbReference type="InterPro" id="IPR013106">
    <property type="entry name" value="Ig_V-set"/>
</dbReference>
<reference evidence="6" key="1">
    <citation type="journal article" date="2022" name="bioRxiv">
        <title>Sequencing and chromosome-scale assembly of the giantPleurodeles waltlgenome.</title>
        <authorList>
            <person name="Brown T."/>
            <person name="Elewa A."/>
            <person name="Iarovenko S."/>
            <person name="Subramanian E."/>
            <person name="Araus A.J."/>
            <person name="Petzold A."/>
            <person name="Susuki M."/>
            <person name="Suzuki K.-i.T."/>
            <person name="Hayashi T."/>
            <person name="Toyoda A."/>
            <person name="Oliveira C."/>
            <person name="Osipova E."/>
            <person name="Leigh N.D."/>
            <person name="Simon A."/>
            <person name="Yun M.H."/>
        </authorList>
    </citation>
    <scope>NUCLEOTIDE SEQUENCE</scope>
    <source>
        <strain evidence="6">20211129_DDA</strain>
        <tissue evidence="6">Liver</tissue>
    </source>
</reference>
<evidence type="ECO:0000313" key="7">
    <source>
        <dbReference type="Proteomes" id="UP001066276"/>
    </source>
</evidence>
<accession>A0AAV7Q3I3</accession>
<evidence type="ECO:0000313" key="6">
    <source>
        <dbReference type="EMBL" id="KAJ1133233.1"/>
    </source>
</evidence>
<sequence length="216" mass="22802">MDHAFPYHHHNIQDPGGCCGLVQVRLPDSKSDDRTAKKVAVGPPPLAQQSQDQRTLNKALSVHPYSLPGVCILRASAQGAGAEVIDAAVGQTATIPAPVTADILSFAWYRGTAVVHPQLICTYLVPKSEQVNGPQYTGRESCSPDGSLQIRDLRTNYTGNYTVNVAPNGANPATATRQLRVSGSLDECRGGTDASGLSGTLSGTLLYLAYLGYVVP</sequence>
<keyword evidence="7" id="KW-1185">Reference proteome</keyword>
<evidence type="ECO:0000256" key="4">
    <source>
        <dbReference type="SAM" id="MobiDB-lite"/>
    </source>
</evidence>
<evidence type="ECO:0000256" key="3">
    <source>
        <dbReference type="ARBA" id="ARBA00038222"/>
    </source>
</evidence>
<feature type="domain" description="Immunoglobulin" evidence="5">
    <location>
        <begin position="82"/>
        <end position="182"/>
    </location>
</feature>
<dbReference type="AlphaFoldDB" id="A0AAV7Q3I3"/>
<proteinExistence type="inferred from homology"/>
<dbReference type="InterPro" id="IPR050831">
    <property type="entry name" value="CEA_cell_adhesion"/>
</dbReference>
<evidence type="ECO:0000259" key="5">
    <source>
        <dbReference type="SMART" id="SM00409"/>
    </source>
</evidence>
<evidence type="ECO:0000256" key="1">
    <source>
        <dbReference type="ARBA" id="ARBA00022729"/>
    </source>
</evidence>
<keyword evidence="2" id="KW-0325">Glycoprotein</keyword>
<dbReference type="InterPro" id="IPR003599">
    <property type="entry name" value="Ig_sub"/>
</dbReference>
<feature type="region of interest" description="Disordered" evidence="4">
    <location>
        <begin position="32"/>
        <end position="52"/>
    </location>
</feature>
<dbReference type="SUPFAM" id="SSF48726">
    <property type="entry name" value="Immunoglobulin"/>
    <property type="match status" value="1"/>
</dbReference>
<protein>
    <recommendedName>
        <fullName evidence="5">Immunoglobulin domain-containing protein</fullName>
    </recommendedName>
</protein>
<comment type="similarity">
    <text evidence="3">Belongs to the immunoglobulin superfamily. CEA family.</text>
</comment>
<gene>
    <name evidence="6" type="ORF">NDU88_011530</name>
</gene>
<comment type="caution">
    <text evidence="6">The sequence shown here is derived from an EMBL/GenBank/DDBJ whole genome shotgun (WGS) entry which is preliminary data.</text>
</comment>
<name>A0AAV7Q3I3_PLEWA</name>
<keyword evidence="1" id="KW-0732">Signal</keyword>
<dbReference type="Proteomes" id="UP001066276">
    <property type="component" value="Chromosome 7"/>
</dbReference>
<dbReference type="EMBL" id="JANPWB010000011">
    <property type="protein sequence ID" value="KAJ1133233.1"/>
    <property type="molecule type" value="Genomic_DNA"/>
</dbReference>
<dbReference type="Pfam" id="PF07686">
    <property type="entry name" value="V-set"/>
    <property type="match status" value="1"/>
</dbReference>
<dbReference type="PANTHER" id="PTHR44427">
    <property type="entry name" value="CARCINOEMBRYONIC ANTIGEN-RELATED CELL ADHESION MOLECULE 19"/>
    <property type="match status" value="1"/>
</dbReference>
<organism evidence="6 7">
    <name type="scientific">Pleurodeles waltl</name>
    <name type="common">Iberian ribbed newt</name>
    <dbReference type="NCBI Taxonomy" id="8319"/>
    <lineage>
        <taxon>Eukaryota</taxon>
        <taxon>Metazoa</taxon>
        <taxon>Chordata</taxon>
        <taxon>Craniata</taxon>
        <taxon>Vertebrata</taxon>
        <taxon>Euteleostomi</taxon>
        <taxon>Amphibia</taxon>
        <taxon>Batrachia</taxon>
        <taxon>Caudata</taxon>
        <taxon>Salamandroidea</taxon>
        <taxon>Salamandridae</taxon>
        <taxon>Pleurodelinae</taxon>
        <taxon>Pleurodeles</taxon>
    </lineage>
</organism>
<evidence type="ECO:0000256" key="2">
    <source>
        <dbReference type="ARBA" id="ARBA00023180"/>
    </source>
</evidence>
<dbReference type="InterPro" id="IPR013783">
    <property type="entry name" value="Ig-like_fold"/>
</dbReference>
<dbReference type="Gene3D" id="2.60.40.10">
    <property type="entry name" value="Immunoglobulins"/>
    <property type="match status" value="1"/>
</dbReference>
<dbReference type="InterPro" id="IPR036179">
    <property type="entry name" value="Ig-like_dom_sf"/>
</dbReference>
<dbReference type="SMART" id="SM00409">
    <property type="entry name" value="IG"/>
    <property type="match status" value="1"/>
</dbReference>